<protein>
    <submittedName>
        <fullName evidence="6">Uncharacterized protein</fullName>
    </submittedName>
</protein>
<dbReference type="Gene3D" id="2.20.25.340">
    <property type="match status" value="1"/>
</dbReference>
<keyword evidence="1" id="KW-0408">Iron</keyword>
<proteinExistence type="predicted"/>
<reference evidence="6" key="1">
    <citation type="journal article" date="2014" name="Front. Microbiol.">
        <title>High frequency of phylogenetically diverse reductive dehalogenase-homologous genes in deep subseafloor sedimentary metagenomes.</title>
        <authorList>
            <person name="Kawai M."/>
            <person name="Futagami T."/>
            <person name="Toyoda A."/>
            <person name="Takaki Y."/>
            <person name="Nishi S."/>
            <person name="Hori S."/>
            <person name="Arai W."/>
            <person name="Tsubouchi T."/>
            <person name="Morono Y."/>
            <person name="Uchiyama I."/>
            <person name="Ito T."/>
            <person name="Fujiyama A."/>
            <person name="Inagaki F."/>
            <person name="Takami H."/>
        </authorList>
    </citation>
    <scope>NUCLEOTIDE SEQUENCE</scope>
    <source>
        <strain evidence="6">Expedition CK06-06</strain>
    </source>
</reference>
<dbReference type="EMBL" id="BARV01032033">
    <property type="protein sequence ID" value="GAI44265.1"/>
    <property type="molecule type" value="Genomic_DNA"/>
</dbReference>
<comment type="caution">
    <text evidence="6">The sequence shown here is derived from an EMBL/GenBank/DDBJ whole genome shotgun (WGS) entry which is preliminary data.</text>
</comment>
<sequence length="153" mass="17723">MSNGKDGLKAHSDNKHTQKIAPEGREKTYIKGLDLGGHGALPAAIDTEKGRIVRIRPLHLDWRYDKKELNPWKLEVRGKVFEPSMKILQPPFGLAYKKRVYAPNRIKYPLKRVDWDPDGERNPQNRGKSKFKRISWEEALNIVASEIKRVKEK</sequence>
<dbReference type="AlphaFoldDB" id="X1PZJ0"/>
<dbReference type="InterPro" id="IPR050612">
    <property type="entry name" value="Prok_Mopterin_Oxidored"/>
</dbReference>
<organism evidence="6">
    <name type="scientific">marine sediment metagenome</name>
    <dbReference type="NCBI Taxonomy" id="412755"/>
    <lineage>
        <taxon>unclassified sequences</taxon>
        <taxon>metagenomes</taxon>
        <taxon>ecological metagenomes</taxon>
    </lineage>
</organism>
<dbReference type="Pfam" id="PF00384">
    <property type="entry name" value="Molybdopterin"/>
    <property type="match status" value="1"/>
</dbReference>
<feature type="domain" description="Molybdopterin oxidoreductase" evidence="4">
    <location>
        <begin position="105"/>
        <end position="153"/>
    </location>
</feature>
<name>X1PZJ0_9ZZZZ</name>
<feature type="domain" description="Pyrogallol hydroxytransferase large subunit-like N-terminal" evidence="5">
    <location>
        <begin position="49"/>
        <end position="97"/>
    </location>
</feature>
<feature type="region of interest" description="Disordered" evidence="3">
    <location>
        <begin position="1"/>
        <end position="25"/>
    </location>
</feature>
<evidence type="ECO:0000259" key="5">
    <source>
        <dbReference type="Pfam" id="PF21423"/>
    </source>
</evidence>
<dbReference type="PANTHER" id="PTHR43742:SF6">
    <property type="entry name" value="OXIDOREDUCTASE YYAE-RELATED"/>
    <property type="match status" value="1"/>
</dbReference>
<dbReference type="PANTHER" id="PTHR43742">
    <property type="entry name" value="TRIMETHYLAMINE-N-OXIDE REDUCTASE"/>
    <property type="match status" value="1"/>
</dbReference>
<dbReference type="InterPro" id="IPR006656">
    <property type="entry name" value="Mopterin_OxRdtase"/>
</dbReference>
<dbReference type="SUPFAM" id="SSF53706">
    <property type="entry name" value="Formate dehydrogenase/DMSO reductase, domains 1-3"/>
    <property type="match status" value="1"/>
</dbReference>
<evidence type="ECO:0000313" key="6">
    <source>
        <dbReference type="EMBL" id="GAI44265.1"/>
    </source>
</evidence>
<dbReference type="GO" id="GO:0016491">
    <property type="term" value="F:oxidoreductase activity"/>
    <property type="evidence" value="ECO:0007669"/>
    <property type="project" value="InterPro"/>
</dbReference>
<keyword evidence="2" id="KW-0411">Iron-sulfur</keyword>
<gene>
    <name evidence="6" type="ORF">S06H3_50576</name>
</gene>
<evidence type="ECO:0000256" key="3">
    <source>
        <dbReference type="SAM" id="MobiDB-lite"/>
    </source>
</evidence>
<evidence type="ECO:0000259" key="4">
    <source>
        <dbReference type="Pfam" id="PF00384"/>
    </source>
</evidence>
<evidence type="ECO:0000256" key="2">
    <source>
        <dbReference type="ARBA" id="ARBA00023014"/>
    </source>
</evidence>
<feature type="non-terminal residue" evidence="6">
    <location>
        <position position="153"/>
    </location>
</feature>
<dbReference type="InterPro" id="IPR049032">
    <property type="entry name" value="AhtL-like_N"/>
</dbReference>
<accession>X1PZJ0</accession>
<evidence type="ECO:0000256" key="1">
    <source>
        <dbReference type="ARBA" id="ARBA00023004"/>
    </source>
</evidence>
<keyword evidence="2" id="KW-0479">Metal-binding</keyword>
<dbReference type="Gene3D" id="3.40.50.740">
    <property type="match status" value="1"/>
</dbReference>
<dbReference type="Pfam" id="PF21423">
    <property type="entry name" value="AhtL-like_1st"/>
    <property type="match status" value="1"/>
</dbReference>
<dbReference type="GO" id="GO:0051536">
    <property type="term" value="F:iron-sulfur cluster binding"/>
    <property type="evidence" value="ECO:0007669"/>
    <property type="project" value="UniProtKB-KW"/>
</dbReference>